<gene>
    <name evidence="1" type="ORF">GCM10009759_62620</name>
</gene>
<dbReference type="Proteomes" id="UP001500897">
    <property type="component" value="Unassembled WGS sequence"/>
</dbReference>
<accession>A0ABN2XT29</accession>
<dbReference type="EMBL" id="BAAANS010000055">
    <property type="protein sequence ID" value="GAA2116768.1"/>
    <property type="molecule type" value="Genomic_DNA"/>
</dbReference>
<evidence type="ECO:0000313" key="1">
    <source>
        <dbReference type="EMBL" id="GAA2116768.1"/>
    </source>
</evidence>
<reference evidence="1 2" key="1">
    <citation type="journal article" date="2019" name="Int. J. Syst. Evol. Microbiol.">
        <title>The Global Catalogue of Microorganisms (GCM) 10K type strain sequencing project: providing services to taxonomists for standard genome sequencing and annotation.</title>
        <authorList>
            <consortium name="The Broad Institute Genomics Platform"/>
            <consortium name="The Broad Institute Genome Sequencing Center for Infectious Disease"/>
            <person name="Wu L."/>
            <person name="Ma J."/>
        </authorList>
    </citation>
    <scope>NUCLEOTIDE SEQUENCE [LARGE SCALE GENOMIC DNA]</scope>
    <source>
        <strain evidence="1 2">JCM 14559</strain>
    </source>
</reference>
<organism evidence="1 2">
    <name type="scientific">Kitasatospora saccharophila</name>
    <dbReference type="NCBI Taxonomy" id="407973"/>
    <lineage>
        <taxon>Bacteria</taxon>
        <taxon>Bacillati</taxon>
        <taxon>Actinomycetota</taxon>
        <taxon>Actinomycetes</taxon>
        <taxon>Kitasatosporales</taxon>
        <taxon>Streptomycetaceae</taxon>
        <taxon>Kitasatospora</taxon>
    </lineage>
</organism>
<sequence length="97" mass="10674">MYVQLAKDVATQIHNPGIHATAVLNSVFVDVTPEDPRLVKIAFTPAEPGSVRLDVSLLDQDRKPLDALMAIVPVENAPRTAYNAFFQATDIWFQPVS</sequence>
<protein>
    <submittedName>
        <fullName evidence="1">Uncharacterized protein</fullName>
    </submittedName>
</protein>
<dbReference type="RefSeq" id="WP_344557034.1">
    <property type="nucleotide sequence ID" value="NZ_BAAANS010000055.1"/>
</dbReference>
<evidence type="ECO:0000313" key="2">
    <source>
        <dbReference type="Proteomes" id="UP001500897"/>
    </source>
</evidence>
<keyword evidence="2" id="KW-1185">Reference proteome</keyword>
<name>A0ABN2XT29_9ACTN</name>
<comment type="caution">
    <text evidence="1">The sequence shown here is derived from an EMBL/GenBank/DDBJ whole genome shotgun (WGS) entry which is preliminary data.</text>
</comment>
<proteinExistence type="predicted"/>